<feature type="domain" description="IPT/TIG" evidence="2">
    <location>
        <begin position="247"/>
        <end position="335"/>
    </location>
</feature>
<feature type="compositionally biased region" description="Polar residues" evidence="1">
    <location>
        <begin position="385"/>
        <end position="399"/>
    </location>
</feature>
<dbReference type="PANTHER" id="PTHR22625">
    <property type="entry name" value="PLEXIN"/>
    <property type="match status" value="1"/>
</dbReference>
<dbReference type="HOGENOM" id="CLU_293669_0_0_1"/>
<feature type="compositionally biased region" description="Basic and acidic residues" evidence="1">
    <location>
        <begin position="405"/>
        <end position="415"/>
    </location>
</feature>
<evidence type="ECO:0000256" key="1">
    <source>
        <dbReference type="SAM" id="MobiDB-lite"/>
    </source>
</evidence>
<dbReference type="GO" id="GO:0017154">
    <property type="term" value="F:semaphorin receptor activity"/>
    <property type="evidence" value="ECO:0007669"/>
    <property type="project" value="InterPro"/>
</dbReference>
<organism evidence="3">
    <name type="scientific">Guillardia theta (strain CCMP2712)</name>
    <name type="common">Cryptophyte</name>
    <dbReference type="NCBI Taxonomy" id="905079"/>
    <lineage>
        <taxon>Eukaryota</taxon>
        <taxon>Cryptophyceae</taxon>
        <taxon>Pyrenomonadales</taxon>
        <taxon>Geminigeraceae</taxon>
        <taxon>Guillardia</taxon>
    </lineage>
</organism>
<dbReference type="InterPro" id="IPR013783">
    <property type="entry name" value="Ig-like_fold"/>
</dbReference>
<dbReference type="AlphaFoldDB" id="L1I4S3"/>
<feature type="domain" description="IPT/TIG" evidence="2">
    <location>
        <begin position="810"/>
        <end position="910"/>
    </location>
</feature>
<dbReference type="OrthoDB" id="125363at2759"/>
<proteinExistence type="predicted"/>
<dbReference type="GeneID" id="17287550"/>
<accession>L1I4S3</accession>
<dbReference type="eggNOG" id="KOG3610">
    <property type="taxonomic scope" value="Eukaryota"/>
</dbReference>
<dbReference type="InterPro" id="IPR031148">
    <property type="entry name" value="Plexin"/>
</dbReference>
<dbReference type="Pfam" id="PF01833">
    <property type="entry name" value="TIG"/>
    <property type="match status" value="3"/>
</dbReference>
<feature type="non-terminal residue" evidence="3">
    <location>
        <position position="1036"/>
    </location>
</feature>
<dbReference type="KEGG" id="gtt:GUITHDRAFT_122956"/>
<dbReference type="RefSeq" id="XP_005817810.1">
    <property type="nucleotide sequence ID" value="XM_005817753.1"/>
</dbReference>
<dbReference type="CDD" id="cd00603">
    <property type="entry name" value="IPT_PCSR"/>
    <property type="match status" value="2"/>
</dbReference>
<name>L1I4S3_GUITC</name>
<dbReference type="CDD" id="cd00102">
    <property type="entry name" value="IPT"/>
    <property type="match status" value="1"/>
</dbReference>
<gene>
    <name evidence="3" type="ORF">GUITHDRAFT_122956</name>
</gene>
<dbReference type="PaxDb" id="55529-EKX30830"/>
<dbReference type="SUPFAM" id="SSF81296">
    <property type="entry name" value="E set domains"/>
    <property type="match status" value="4"/>
</dbReference>
<dbReference type="Gene3D" id="2.60.40.10">
    <property type="entry name" value="Immunoglobulins"/>
    <property type="match status" value="8"/>
</dbReference>
<feature type="domain" description="IPT/TIG" evidence="2">
    <location>
        <begin position="434"/>
        <end position="521"/>
    </location>
</feature>
<feature type="domain" description="IPT/TIG" evidence="2">
    <location>
        <begin position="523"/>
        <end position="618"/>
    </location>
</feature>
<feature type="region of interest" description="Disordered" evidence="1">
    <location>
        <begin position="385"/>
        <end position="421"/>
    </location>
</feature>
<feature type="domain" description="IPT/TIG" evidence="2">
    <location>
        <begin position="147"/>
        <end position="243"/>
    </location>
</feature>
<protein>
    <recommendedName>
        <fullName evidence="2">IPT/TIG domain-containing protein</fullName>
    </recommendedName>
</protein>
<dbReference type="SMART" id="SM00429">
    <property type="entry name" value="IPT"/>
    <property type="match status" value="5"/>
</dbReference>
<sequence length="1036" mass="110535">MTESLMTCRLAPHGRGNATIEASFNGRDWVEVAGRFEYRERCLITGVEPSLGLMGGITSVTLTGVGLKGLGKSRCRIGSSWGSRLLEVSDALVICGAPEGGWGSVMPPGDVGEADGGRVKGLTVGLMLEGASQEACEMKEAYFLYSPLRIDSVSPSSLVQGRQTVVTVVGQTFDEARRVGCKYSEAAGASLQSGASWDTQEGTVITSSMALCKSPQMSGKSEDLSLQVSYDGGQLSSSRLSIRYIPEPTITRLEPSAGSSAGGQVITVIGSNMRASRSGTYCLFGNRGQMPALHVTTSSMECVSARQSSPANVSFEVLFTGVETFTRSQVTFLYMNDSTPLLRPSTGPTRGGISISVYGILRLESTSLSVTCTFGDRRVSAILQTSSHNRLRPSSQRGGRQSGFHLREGSRELGSGDKGATLSNDQLSIEVHNEESIITLVPSQGPDRGGTVVRLYGAAEFDERTRIVFGLEECRIIDVQDQELSCLSPGHFLPGNASSARIKVTAYSLGIMIGSRTFEYQREAQVIDINPSSGDLRGGTWIQVIGAHFNMHTSLSCRFSAWGVSERVTYASQGRARWETSSSLQCSTPAWPKVGLVTVDISNNGVDYSVQSREFLYEQTPTVVNAIATRALTSKIGVASFLVHGLHFSKSRHLRCAGSTAAAEFLTSSALLCAIPLKQEGYTAIEVTNNGQDYSADGFVYDWSTADSDFEGGMMLTPSHWPSDGGTVVQVMNLRVESTQDDSVTCSFDGSDTPGTVVGTSQVKCVSPTLRKMPVDRLIGELGHRVLVEVRWESRNKTRVARSYYAYHTRLQVHGISPSCGPTTGSTQVAVTGSGFLEVASLTCRFGASVGDGSPSSGGLGSWREVPGKWRSSTLVGCSAPAASGEQTMQVQLSNNGVDFSSASATYTYERAPTVTSLSLLALDGSSGQVEQDHGRTVRVIGKHFVASPQLRCSLPGVARYISSSIVLCHISSISVKNVTVEIANDGVSFSDSSLFVSLTSAEPELCELVTLTPSKGSHFGQSFTSKILFMNVPMR</sequence>
<reference evidence="3" key="1">
    <citation type="journal article" date="2012" name="Nature">
        <title>Algal genomes reveal evolutionary mosaicism and the fate of nucleomorphs.</title>
        <authorList>
            <consortium name="DOE Joint Genome Institute"/>
            <person name="Curtis B.A."/>
            <person name="Tanifuji G."/>
            <person name="Burki F."/>
            <person name="Gruber A."/>
            <person name="Irimia M."/>
            <person name="Maruyama S."/>
            <person name="Arias M.C."/>
            <person name="Ball S.G."/>
            <person name="Gile G.H."/>
            <person name="Hirakawa Y."/>
            <person name="Hopkins J.F."/>
            <person name="Kuo A."/>
            <person name="Rensing S.A."/>
            <person name="Schmutz J."/>
            <person name="Symeonidi A."/>
            <person name="Elias M."/>
            <person name="Eveleigh R.J."/>
            <person name="Herman E.K."/>
            <person name="Klute M.J."/>
            <person name="Nakayama T."/>
            <person name="Obornik M."/>
            <person name="Reyes-Prieto A."/>
            <person name="Armbrust E.V."/>
            <person name="Aves S.J."/>
            <person name="Beiko R.G."/>
            <person name="Coutinho P."/>
            <person name="Dacks J.B."/>
            <person name="Durnford D.G."/>
            <person name="Fast N.M."/>
            <person name="Green B.R."/>
            <person name="Grisdale C.J."/>
            <person name="Hempel F."/>
            <person name="Henrissat B."/>
            <person name="Hoppner M.P."/>
            <person name="Ishida K."/>
            <person name="Kim E."/>
            <person name="Koreny L."/>
            <person name="Kroth P.G."/>
            <person name="Liu Y."/>
            <person name="Malik S.B."/>
            <person name="Maier U.G."/>
            <person name="McRose D."/>
            <person name="Mock T."/>
            <person name="Neilson J.A."/>
            <person name="Onodera N.T."/>
            <person name="Poole A.M."/>
            <person name="Pritham E.J."/>
            <person name="Richards T.A."/>
            <person name="Rocap G."/>
            <person name="Roy S.W."/>
            <person name="Sarai C."/>
            <person name="Schaack S."/>
            <person name="Shirato S."/>
            <person name="Slamovits C.H."/>
            <person name="Spencer D.F."/>
            <person name="Suzuki S."/>
            <person name="Worden A.Z."/>
            <person name="Zauner S."/>
            <person name="Barry K."/>
            <person name="Bell C."/>
            <person name="Bharti A.K."/>
            <person name="Crow J.A."/>
            <person name="Grimwood J."/>
            <person name="Kramer R."/>
            <person name="Lindquist E."/>
            <person name="Lucas S."/>
            <person name="Salamov A."/>
            <person name="McFadden G.I."/>
            <person name="Lane C.E."/>
            <person name="Keeling P.J."/>
            <person name="Gray M.W."/>
            <person name="Grigoriev I.V."/>
            <person name="Archibald J.M."/>
        </authorList>
    </citation>
    <scope>NUCLEOTIDE SEQUENCE</scope>
    <source>
        <strain evidence="3">CCMP2712</strain>
    </source>
</reference>
<dbReference type="InterPro" id="IPR014756">
    <property type="entry name" value="Ig_E-set"/>
</dbReference>
<evidence type="ECO:0000259" key="2">
    <source>
        <dbReference type="SMART" id="SM00429"/>
    </source>
</evidence>
<evidence type="ECO:0000313" key="3">
    <source>
        <dbReference type="EMBL" id="EKX30830.1"/>
    </source>
</evidence>
<dbReference type="InterPro" id="IPR002909">
    <property type="entry name" value="IPT_dom"/>
</dbReference>
<dbReference type="PANTHER" id="PTHR22625:SF70">
    <property type="entry name" value="PLEXIN A, ISOFORM A"/>
    <property type="match status" value="1"/>
</dbReference>
<dbReference type="EMBL" id="JH993517">
    <property type="protein sequence ID" value="EKX30830.1"/>
    <property type="molecule type" value="Genomic_DNA"/>
</dbReference>